<gene>
    <name evidence="6" type="ORF">PLOB_00005923</name>
</gene>
<protein>
    <recommendedName>
        <fullName evidence="5">Helicase ATP-binding domain-containing protein</fullName>
    </recommendedName>
</protein>
<evidence type="ECO:0000256" key="2">
    <source>
        <dbReference type="ARBA" id="ARBA00023125"/>
    </source>
</evidence>
<comment type="caution">
    <text evidence="6">The sequence shown here is derived from an EMBL/GenBank/DDBJ whole genome shotgun (WGS) entry which is preliminary data.</text>
</comment>
<dbReference type="Proteomes" id="UP001159405">
    <property type="component" value="Unassembled WGS sequence"/>
</dbReference>
<dbReference type="EMBL" id="CALNXK010000126">
    <property type="protein sequence ID" value="CAH3163583.1"/>
    <property type="molecule type" value="Genomic_DNA"/>
</dbReference>
<keyword evidence="7" id="KW-1185">Reference proteome</keyword>
<dbReference type="PANTHER" id="PTHR13710">
    <property type="entry name" value="DNA HELICASE RECQ FAMILY MEMBER"/>
    <property type="match status" value="1"/>
</dbReference>
<dbReference type="SMART" id="SM00487">
    <property type="entry name" value="DEXDc"/>
    <property type="match status" value="1"/>
</dbReference>
<keyword evidence="3" id="KW-0413">Isomerase</keyword>
<evidence type="ECO:0000256" key="4">
    <source>
        <dbReference type="ARBA" id="ARBA00023242"/>
    </source>
</evidence>
<feature type="domain" description="Helicase ATP-binding" evidence="5">
    <location>
        <begin position="35"/>
        <end position="218"/>
    </location>
</feature>
<dbReference type="SUPFAM" id="SSF52540">
    <property type="entry name" value="P-loop containing nucleoside triphosphate hydrolases"/>
    <property type="match status" value="1"/>
</dbReference>
<name>A0ABN8QFK3_9CNID</name>
<reference evidence="6 7" key="1">
    <citation type="submission" date="2022-05" db="EMBL/GenBank/DDBJ databases">
        <authorList>
            <consortium name="Genoscope - CEA"/>
            <person name="William W."/>
        </authorList>
    </citation>
    <scope>NUCLEOTIDE SEQUENCE [LARGE SCALE GENOMIC DNA]</scope>
</reference>
<dbReference type="InterPro" id="IPR014001">
    <property type="entry name" value="Helicase_ATP-bd"/>
</dbReference>
<dbReference type="InterPro" id="IPR027417">
    <property type="entry name" value="P-loop_NTPase"/>
</dbReference>
<keyword evidence="2" id="KW-0238">DNA-binding</keyword>
<evidence type="ECO:0000259" key="5">
    <source>
        <dbReference type="PROSITE" id="PS51192"/>
    </source>
</evidence>
<accession>A0ABN8QFK3</accession>
<sequence length="267" mass="29557">MALARGGSISDVSFSYRLTERLGGLVLKDKQEEALKSLLDGKDVFAALSTGFGKSLIHQSFVIAKEMEGCVTDPCCLVIVPLRSILEEQVNYNDFGMTAKGFEKSSEALKDIKSNKYKLIYASAEQALSSEFLSLLKDDSSELKKSLSLIVVDESHTVETWGKGKKRGKVSEPFRKDFGELSTLRSFCSGVPLLAITGTATKKMQTTIMQQLAMGKNTVMLNKSPNHENIRFSVIKTFKTDQLGYLGWLTDIFVPQCMMLQKCFVSC</sequence>
<evidence type="ECO:0000256" key="1">
    <source>
        <dbReference type="ARBA" id="ARBA00005446"/>
    </source>
</evidence>
<organism evidence="6 7">
    <name type="scientific">Porites lobata</name>
    <dbReference type="NCBI Taxonomy" id="104759"/>
    <lineage>
        <taxon>Eukaryota</taxon>
        <taxon>Metazoa</taxon>
        <taxon>Cnidaria</taxon>
        <taxon>Anthozoa</taxon>
        <taxon>Hexacorallia</taxon>
        <taxon>Scleractinia</taxon>
        <taxon>Fungiina</taxon>
        <taxon>Poritidae</taxon>
        <taxon>Porites</taxon>
    </lineage>
</organism>
<dbReference type="Pfam" id="PF00270">
    <property type="entry name" value="DEAD"/>
    <property type="match status" value="1"/>
</dbReference>
<keyword evidence="4" id="KW-0539">Nucleus</keyword>
<evidence type="ECO:0000313" key="6">
    <source>
        <dbReference type="EMBL" id="CAH3163583.1"/>
    </source>
</evidence>
<proteinExistence type="inferred from homology"/>
<dbReference type="InterPro" id="IPR011545">
    <property type="entry name" value="DEAD/DEAH_box_helicase_dom"/>
</dbReference>
<dbReference type="PANTHER" id="PTHR13710:SF153">
    <property type="entry name" value="RECQ-LIKE DNA HELICASE BLM"/>
    <property type="match status" value="1"/>
</dbReference>
<dbReference type="PROSITE" id="PS51192">
    <property type="entry name" value="HELICASE_ATP_BIND_1"/>
    <property type="match status" value="1"/>
</dbReference>
<comment type="similarity">
    <text evidence="1">Belongs to the helicase family. RecQ subfamily.</text>
</comment>
<dbReference type="Gene3D" id="3.40.50.300">
    <property type="entry name" value="P-loop containing nucleotide triphosphate hydrolases"/>
    <property type="match status" value="1"/>
</dbReference>
<evidence type="ECO:0000256" key="3">
    <source>
        <dbReference type="ARBA" id="ARBA00023235"/>
    </source>
</evidence>
<evidence type="ECO:0000313" key="7">
    <source>
        <dbReference type="Proteomes" id="UP001159405"/>
    </source>
</evidence>